<feature type="transmembrane region" description="Helical" evidence="1">
    <location>
        <begin position="347"/>
        <end position="371"/>
    </location>
</feature>
<dbReference type="InterPro" id="IPR048041">
    <property type="entry name" value="VpsF-like"/>
</dbReference>
<keyword evidence="1" id="KW-0472">Membrane</keyword>
<evidence type="ECO:0000313" key="3">
    <source>
        <dbReference type="Proteomes" id="UP000198418"/>
    </source>
</evidence>
<evidence type="ECO:0000256" key="1">
    <source>
        <dbReference type="SAM" id="Phobius"/>
    </source>
</evidence>
<protein>
    <recommendedName>
        <fullName evidence="4">O-antigen ligase like membrane protein</fullName>
    </recommendedName>
</protein>
<feature type="transmembrane region" description="Helical" evidence="1">
    <location>
        <begin position="85"/>
        <end position="108"/>
    </location>
</feature>
<dbReference type="NCBIfam" id="NF038256">
    <property type="entry name" value="exopoly_VpsF"/>
    <property type="match status" value="1"/>
</dbReference>
<reference evidence="3" key="1">
    <citation type="submission" date="2017-06" db="EMBL/GenBank/DDBJ databases">
        <authorList>
            <person name="Varghese N."/>
            <person name="Submissions S."/>
        </authorList>
    </citation>
    <scope>NUCLEOTIDE SEQUENCE [LARGE SCALE GENOMIC DNA]</scope>
    <source>
        <strain evidence="3">DSM 137</strain>
    </source>
</reference>
<feature type="transmembrane region" description="Helical" evidence="1">
    <location>
        <begin position="266"/>
        <end position="289"/>
    </location>
</feature>
<evidence type="ECO:0008006" key="4">
    <source>
        <dbReference type="Google" id="ProtNLM"/>
    </source>
</evidence>
<feature type="transmembrane region" description="Helical" evidence="1">
    <location>
        <begin position="383"/>
        <end position="405"/>
    </location>
</feature>
<feature type="transmembrane region" description="Helical" evidence="1">
    <location>
        <begin position="146"/>
        <end position="165"/>
    </location>
</feature>
<dbReference type="EMBL" id="FYDG01000001">
    <property type="protein sequence ID" value="SNB52256.1"/>
    <property type="molecule type" value="Genomic_DNA"/>
</dbReference>
<sequence length="433" mass="46591">MPALPVSADRSPRPWALTLATITLVAAMLACFAISTMALSAVGLKYDVAEGPAWEKLHPATYLATLAIAFRFLGQRHPLRYARSLLQQLPGAAFFLAMWVSLAAYSVLVQQTPLSAIIETYLVALAALFAYDDLSPAMRDFMRKALHVILVVNAAVGVLELVTQTRLFPYAIAGLPVPGDDRPTAILGHPLMNASTTGAYLLCLCLGGDPQLGPRRRVAIIGLCLLALAVFGGRTALVLSSLIVGGVLAFKFAFFLLGARVDLGRVLAGLILTPLLLLAVAGAASAGMFDNTIARFVDDSGSAQSRVVALQLFNMFDTSDVLFGPRLDLLISNLGMAGIPIGIENTWIALIFLYGAWMTLFFVIGLIALLFEYWRRARPGVSVLLIYFLIIVSSMNGLSTKSMIFNQFSLLLLFMFNKESAARMAPEAGGDRD</sequence>
<keyword evidence="3" id="KW-1185">Reference proteome</keyword>
<feature type="transmembrane region" description="Helical" evidence="1">
    <location>
        <begin position="218"/>
        <end position="236"/>
    </location>
</feature>
<proteinExistence type="predicted"/>
<feature type="transmembrane region" description="Helical" evidence="1">
    <location>
        <begin position="114"/>
        <end position="134"/>
    </location>
</feature>
<organism evidence="2 3">
    <name type="scientific">Rhodoblastus acidophilus</name>
    <name type="common">Rhodopseudomonas acidophila</name>
    <dbReference type="NCBI Taxonomy" id="1074"/>
    <lineage>
        <taxon>Bacteria</taxon>
        <taxon>Pseudomonadati</taxon>
        <taxon>Pseudomonadota</taxon>
        <taxon>Alphaproteobacteria</taxon>
        <taxon>Hyphomicrobiales</taxon>
        <taxon>Rhodoblastaceae</taxon>
        <taxon>Rhodoblastus</taxon>
    </lineage>
</organism>
<keyword evidence="1" id="KW-0812">Transmembrane</keyword>
<feature type="transmembrane region" description="Helical" evidence="1">
    <location>
        <begin position="242"/>
        <end position="259"/>
    </location>
</feature>
<name>A0A212PYX0_RHOAC</name>
<evidence type="ECO:0000313" key="2">
    <source>
        <dbReference type="EMBL" id="SNB52256.1"/>
    </source>
</evidence>
<feature type="transmembrane region" description="Helical" evidence="1">
    <location>
        <begin position="185"/>
        <end position="206"/>
    </location>
</feature>
<dbReference type="AlphaFoldDB" id="A0A212PYX0"/>
<keyword evidence="1" id="KW-1133">Transmembrane helix</keyword>
<dbReference type="Proteomes" id="UP000198418">
    <property type="component" value="Unassembled WGS sequence"/>
</dbReference>
<accession>A0A212PYX0</accession>
<gene>
    <name evidence="2" type="ORF">SAMN06265338_101216</name>
</gene>